<name>A0A2N3PYW2_9PROT</name>
<dbReference type="OrthoDB" id="256574at2"/>
<sequence>MSASARLIALDWGTSSLRAYLLGDGGAVLDEVSLPWGIMATPDGDFAKALETATAPWRRVHPDLPMIAAGMIGSAQGWRQVPYVSCPAGPSELAADIGRQAADPNIPLPIVPGVSIDGDIPDVMRGEETQVLGALHLAPHLFHRSLLVMPGTHSKWVSVQDGAITDFTTYLTGELFAVLARHSILGRPAIEAARDVPPANAPVSWDSFERGVRMVRDTPSRGLSSLLFSARTLVLAGRLAPSDSLDYLSGLVIGEELRGALAPRKAGDGGPLALIGEKTLCERYRRALVLFGIAEAPIIAGASAAGLWRIAAQSFPHVACA</sequence>
<comment type="caution">
    <text evidence="1">The sequence shown here is derived from an EMBL/GenBank/DDBJ whole genome shotgun (WGS) entry which is preliminary data.</text>
</comment>
<dbReference type="Proteomes" id="UP000233293">
    <property type="component" value="Unassembled WGS sequence"/>
</dbReference>
<protein>
    <submittedName>
        <fullName evidence="1">2-keto-3-deoxy-galactonokinase</fullName>
    </submittedName>
</protein>
<dbReference type="GO" id="GO:0008671">
    <property type="term" value="F:2-dehydro-3-deoxygalactonokinase activity"/>
    <property type="evidence" value="ECO:0007669"/>
    <property type="project" value="InterPro"/>
</dbReference>
<keyword evidence="1" id="KW-0808">Transferase</keyword>
<gene>
    <name evidence="1" type="ORF">CWS72_06025</name>
</gene>
<keyword evidence="1" id="KW-0418">Kinase</keyword>
<organism evidence="1 2">
    <name type="scientific">Telmatospirillum siberiense</name>
    <dbReference type="NCBI Taxonomy" id="382514"/>
    <lineage>
        <taxon>Bacteria</taxon>
        <taxon>Pseudomonadati</taxon>
        <taxon>Pseudomonadota</taxon>
        <taxon>Alphaproteobacteria</taxon>
        <taxon>Rhodospirillales</taxon>
        <taxon>Rhodospirillaceae</taxon>
        <taxon>Telmatospirillum</taxon>
    </lineage>
</organism>
<dbReference type="InterPro" id="IPR042257">
    <property type="entry name" value="DGOK_C"/>
</dbReference>
<proteinExistence type="predicted"/>
<dbReference type="InterPro" id="IPR042258">
    <property type="entry name" value="DGOK_N"/>
</dbReference>
<keyword evidence="2" id="KW-1185">Reference proteome</keyword>
<dbReference type="CDD" id="cd24012">
    <property type="entry name" value="ASKHA_NBD_KDGal-kinase"/>
    <property type="match status" value="1"/>
</dbReference>
<dbReference type="InterPro" id="IPR007729">
    <property type="entry name" value="DGOK"/>
</dbReference>
<dbReference type="EMBL" id="PIUM01000004">
    <property type="protein sequence ID" value="PKU25614.1"/>
    <property type="molecule type" value="Genomic_DNA"/>
</dbReference>
<evidence type="ECO:0000313" key="1">
    <source>
        <dbReference type="EMBL" id="PKU25614.1"/>
    </source>
</evidence>
<dbReference type="AlphaFoldDB" id="A0A2N3PYW2"/>
<dbReference type="Gene3D" id="3.30.420.310">
    <property type="entry name" value="2-keto-3-deoxy-galactonokinase, C-terminal domain"/>
    <property type="match status" value="1"/>
</dbReference>
<reference evidence="2" key="1">
    <citation type="submission" date="2017-12" db="EMBL/GenBank/DDBJ databases">
        <title>Draft genome sequence of Telmatospirillum siberiense 26-4b1T, an acidotolerant peatland alphaproteobacterium potentially involved in sulfur cycling.</title>
        <authorList>
            <person name="Hausmann B."/>
            <person name="Pjevac P."/>
            <person name="Schreck K."/>
            <person name="Herbold C.W."/>
            <person name="Daims H."/>
            <person name="Wagner M."/>
            <person name="Pester M."/>
            <person name="Loy A."/>
        </authorList>
    </citation>
    <scope>NUCLEOTIDE SEQUENCE [LARGE SCALE GENOMIC DNA]</scope>
    <source>
        <strain evidence="2">26-4b1</strain>
    </source>
</reference>
<dbReference type="GO" id="GO:0034194">
    <property type="term" value="P:D-galactonate catabolic process"/>
    <property type="evidence" value="ECO:0007669"/>
    <property type="project" value="InterPro"/>
</dbReference>
<dbReference type="Gene3D" id="3.30.420.300">
    <property type="entry name" value="2-keto-3-deoxy-galactonokinase, substrate binding domain"/>
    <property type="match status" value="1"/>
</dbReference>
<dbReference type="Pfam" id="PF05035">
    <property type="entry name" value="DGOK"/>
    <property type="match status" value="1"/>
</dbReference>
<accession>A0A2N3PYW2</accession>
<evidence type="ECO:0000313" key="2">
    <source>
        <dbReference type="Proteomes" id="UP000233293"/>
    </source>
</evidence>
<dbReference type="RefSeq" id="WP_101249669.1">
    <property type="nucleotide sequence ID" value="NZ_PIUM01000004.1"/>
</dbReference>